<evidence type="ECO:0000256" key="6">
    <source>
        <dbReference type="ARBA" id="ARBA00022737"/>
    </source>
</evidence>
<keyword evidence="8" id="KW-0130">Cell adhesion</keyword>
<feature type="domain" description="Cadherin" evidence="15">
    <location>
        <begin position="571"/>
        <end position="668"/>
    </location>
</feature>
<dbReference type="InterPro" id="IPR020894">
    <property type="entry name" value="Cadherin_CS"/>
</dbReference>
<comment type="function">
    <text evidence="1">Potential calcium-dependent cell-adhesion protein. May be involved in the establishment and maintenance of specific neuronal connections in the brain.</text>
</comment>
<dbReference type="InterPro" id="IPR032455">
    <property type="entry name" value="Cadherin_C"/>
</dbReference>
<dbReference type="SUPFAM" id="SSF49313">
    <property type="entry name" value="Cadherin-like"/>
    <property type="match status" value="6"/>
</dbReference>
<dbReference type="PRINTS" id="PR00205">
    <property type="entry name" value="CADHERIN"/>
</dbReference>
<dbReference type="Proteomes" id="UP001591681">
    <property type="component" value="Unassembled WGS sequence"/>
</dbReference>
<evidence type="ECO:0000313" key="16">
    <source>
        <dbReference type="EMBL" id="KAL2077302.1"/>
    </source>
</evidence>
<dbReference type="PANTHER" id="PTHR24028">
    <property type="entry name" value="CADHERIN-87A"/>
    <property type="match status" value="1"/>
</dbReference>
<feature type="domain" description="Cadherin" evidence="15">
    <location>
        <begin position="128"/>
        <end position="236"/>
    </location>
</feature>
<keyword evidence="10 13" id="KW-0472">Membrane</keyword>
<dbReference type="PANTHER" id="PTHR24028:SF296">
    <property type="entry name" value="PROTOCADHERIN 1 GAMMA 11 PRECURSOR-RELATED"/>
    <property type="match status" value="1"/>
</dbReference>
<dbReference type="FunFam" id="2.60.40.60:FF:000001">
    <property type="entry name" value="Protocadherin alpha 2"/>
    <property type="match status" value="1"/>
</dbReference>
<dbReference type="GO" id="GO:0005509">
    <property type="term" value="F:calcium ion binding"/>
    <property type="evidence" value="ECO:0007669"/>
    <property type="project" value="UniProtKB-UniRule"/>
</dbReference>
<dbReference type="GO" id="GO:0009653">
    <property type="term" value="P:anatomical structure morphogenesis"/>
    <property type="evidence" value="ECO:0007669"/>
    <property type="project" value="UniProtKB-ARBA"/>
</dbReference>
<keyword evidence="7 12" id="KW-0106">Calcium</keyword>
<proteinExistence type="predicted"/>
<evidence type="ECO:0000256" key="8">
    <source>
        <dbReference type="ARBA" id="ARBA00022889"/>
    </source>
</evidence>
<feature type="signal peptide" evidence="14">
    <location>
        <begin position="1"/>
        <end position="23"/>
    </location>
</feature>
<dbReference type="FunFam" id="2.60.40.60:FF:000018">
    <property type="entry name" value="Protocadherin gamma c3"/>
    <property type="match status" value="1"/>
</dbReference>
<dbReference type="FunFam" id="2.60.40.60:FF:000002">
    <property type="entry name" value="Protocadherin alpha 2"/>
    <property type="match status" value="1"/>
</dbReference>
<evidence type="ECO:0000256" key="2">
    <source>
        <dbReference type="ARBA" id="ARBA00004251"/>
    </source>
</evidence>
<keyword evidence="4 13" id="KW-0812">Transmembrane</keyword>
<dbReference type="PROSITE" id="PS50268">
    <property type="entry name" value="CADHERIN_2"/>
    <property type="match status" value="6"/>
</dbReference>
<evidence type="ECO:0000256" key="3">
    <source>
        <dbReference type="ARBA" id="ARBA00022475"/>
    </source>
</evidence>
<dbReference type="EMBL" id="JBHFQA010000024">
    <property type="protein sequence ID" value="KAL2077302.1"/>
    <property type="molecule type" value="Genomic_DNA"/>
</dbReference>
<dbReference type="InterPro" id="IPR002126">
    <property type="entry name" value="Cadherin-like_dom"/>
</dbReference>
<protein>
    <recommendedName>
        <fullName evidence="15">Cadherin domain-containing protein</fullName>
    </recommendedName>
</protein>
<keyword evidence="11" id="KW-0325">Glycoprotein</keyword>
<dbReference type="Pfam" id="PF00028">
    <property type="entry name" value="Cadherin"/>
    <property type="match status" value="5"/>
</dbReference>
<dbReference type="AlphaFoldDB" id="A0ABD1IQM8"/>
<evidence type="ECO:0000256" key="5">
    <source>
        <dbReference type="ARBA" id="ARBA00022729"/>
    </source>
</evidence>
<keyword evidence="6" id="KW-0677">Repeat</keyword>
<feature type="chain" id="PRO_5044790873" description="Cadherin domain-containing protein" evidence="14">
    <location>
        <begin position="24"/>
        <end position="834"/>
    </location>
</feature>
<dbReference type="InterPro" id="IPR013164">
    <property type="entry name" value="Cadherin_N"/>
</dbReference>
<reference evidence="16 17" key="1">
    <citation type="submission" date="2024-09" db="EMBL/GenBank/DDBJ databases">
        <title>A chromosome-level genome assembly of Gray's grenadier anchovy, Coilia grayii.</title>
        <authorList>
            <person name="Fu Z."/>
        </authorList>
    </citation>
    <scope>NUCLEOTIDE SEQUENCE [LARGE SCALE GENOMIC DNA]</scope>
    <source>
        <strain evidence="16">G4</strain>
        <tissue evidence="16">Muscle</tissue>
    </source>
</reference>
<feature type="transmembrane region" description="Helical" evidence="13">
    <location>
        <begin position="681"/>
        <end position="706"/>
    </location>
</feature>
<dbReference type="FunFam" id="2.60.40.60:FF:000129">
    <property type="entry name" value="protocadherin alpha-C2 isoform X1"/>
    <property type="match status" value="1"/>
</dbReference>
<evidence type="ECO:0000256" key="4">
    <source>
        <dbReference type="ARBA" id="ARBA00022692"/>
    </source>
</evidence>
<feature type="domain" description="Cadherin" evidence="15">
    <location>
        <begin position="447"/>
        <end position="556"/>
    </location>
</feature>
<organism evidence="16 17">
    <name type="scientific">Coilia grayii</name>
    <name type="common">Gray's grenadier anchovy</name>
    <dbReference type="NCBI Taxonomy" id="363190"/>
    <lineage>
        <taxon>Eukaryota</taxon>
        <taxon>Metazoa</taxon>
        <taxon>Chordata</taxon>
        <taxon>Craniata</taxon>
        <taxon>Vertebrata</taxon>
        <taxon>Euteleostomi</taxon>
        <taxon>Actinopterygii</taxon>
        <taxon>Neopterygii</taxon>
        <taxon>Teleostei</taxon>
        <taxon>Clupei</taxon>
        <taxon>Clupeiformes</taxon>
        <taxon>Clupeoidei</taxon>
        <taxon>Engraulidae</taxon>
        <taxon>Coilinae</taxon>
        <taxon>Coilia</taxon>
    </lineage>
</organism>
<dbReference type="Pfam" id="PF16492">
    <property type="entry name" value="Cadherin_C_2"/>
    <property type="match status" value="1"/>
</dbReference>
<evidence type="ECO:0000259" key="15">
    <source>
        <dbReference type="PROSITE" id="PS50268"/>
    </source>
</evidence>
<accession>A0ABD1IQM8</accession>
<dbReference type="PROSITE" id="PS00232">
    <property type="entry name" value="CADHERIN_1"/>
    <property type="match status" value="3"/>
</dbReference>
<dbReference type="GO" id="GO:0005886">
    <property type="term" value="C:plasma membrane"/>
    <property type="evidence" value="ECO:0007669"/>
    <property type="project" value="UniProtKB-SubCell"/>
</dbReference>
<name>A0ABD1IQM8_9TELE</name>
<comment type="caution">
    <text evidence="16">The sequence shown here is derived from an EMBL/GenBank/DDBJ whole genome shotgun (WGS) entry which is preliminary data.</text>
</comment>
<evidence type="ECO:0000256" key="1">
    <source>
        <dbReference type="ARBA" id="ARBA00003436"/>
    </source>
</evidence>
<comment type="subcellular location">
    <subcellularLocation>
        <location evidence="2">Cell membrane</location>
        <topology evidence="2">Single-pass type I membrane protein</topology>
    </subcellularLocation>
</comment>
<dbReference type="Gene3D" id="2.60.40.60">
    <property type="entry name" value="Cadherins"/>
    <property type="match status" value="6"/>
</dbReference>
<dbReference type="GO" id="GO:0007155">
    <property type="term" value="P:cell adhesion"/>
    <property type="evidence" value="ECO:0007669"/>
    <property type="project" value="UniProtKB-KW"/>
</dbReference>
<evidence type="ECO:0000313" key="17">
    <source>
        <dbReference type="Proteomes" id="UP001591681"/>
    </source>
</evidence>
<evidence type="ECO:0000256" key="14">
    <source>
        <dbReference type="SAM" id="SignalP"/>
    </source>
</evidence>
<dbReference type="FunFam" id="2.60.40.60:FF:000006">
    <property type="entry name" value="Protocadherin alpha 2"/>
    <property type="match status" value="1"/>
</dbReference>
<evidence type="ECO:0000256" key="7">
    <source>
        <dbReference type="ARBA" id="ARBA00022837"/>
    </source>
</evidence>
<evidence type="ECO:0000256" key="9">
    <source>
        <dbReference type="ARBA" id="ARBA00022989"/>
    </source>
</evidence>
<gene>
    <name evidence="16" type="ORF">ACEWY4_026806</name>
</gene>
<sequence length="834" mass="92398">MSDNTVVWQVLWSALFLLPFVHGQVSYSIPEEMSKGSVVGNIAQDLGLDLKRLKSGKARIYTEDSTQYIELNKDRGLLLIRERIDREALCGQRTPCALHFQIILESPMELYSINVEITDINDNPPNFEKNDMKFKISESAVIGAKFVLGRANDADVGVNDLQSYLLNTNENFALKLKNQPDGQKHVEMVLQKPLDREKEETLSLILTAVDGGDPQLSSTAQIFITVLDANDNAPVFTQPMYRASVMENVAKGTVLTSVSASDADKGSNGEITYSIINTMDETRDMFEIDEKNGVLKLKGAVDFEKARHYQIQVQASDEGGLTDSCKVQIDVLDTNDNAPTINIISMSNVIAEDSKPGVVVGMFKVQDPDSGDDGRVECLTKDSLPFTLKTTTNGFYSLVTDDELDRERNAVYNITVTCNDAGIPSLSGSISLSLQVSDVNDNAPKFEKSSYVASIVENNTPGISVFRLLAKDADWNQNARVSYMLEDSTVNGVPVASYVSVNAESGVINAVRSFDYEQIKSFQFRVKAQDGGSPPLSSNVSVVISIQDQNDNAPQVLYPVQTSGSIVAEIVPRSADIGYLVTKVVAVDVDSGQNAWLSYKLQKGSDRALFEVGAQNGEIRTIRQVTDKDAVKQKLTVIVEDNGQPSRSATVNVNVALADSFPEVLSDFSDFTHDKEYNDNLTFYLVLALAVVSFLFIVSIIAILSVKCYRRRRERMFYKSNGNLPVIPYYPPLYADVGGTGTLQHVYNYEHYRTTDSRKSDVKYVRPCNQSIISLDNTDIQTLPHAHNEKLIEDTDDQVRVWELNTYCTVLGYTIPYITICCVRLKLYLMKTVG</sequence>
<evidence type="ECO:0000256" key="13">
    <source>
        <dbReference type="SAM" id="Phobius"/>
    </source>
</evidence>
<keyword evidence="5 14" id="KW-0732">Signal</keyword>
<feature type="domain" description="Cadherin" evidence="15">
    <location>
        <begin position="21"/>
        <end position="127"/>
    </location>
</feature>
<feature type="domain" description="Cadherin" evidence="15">
    <location>
        <begin position="350"/>
        <end position="446"/>
    </location>
</feature>
<evidence type="ECO:0000256" key="11">
    <source>
        <dbReference type="ARBA" id="ARBA00023180"/>
    </source>
</evidence>
<dbReference type="CDD" id="cd11304">
    <property type="entry name" value="Cadherin_repeat"/>
    <property type="match status" value="4"/>
</dbReference>
<dbReference type="InterPro" id="IPR015919">
    <property type="entry name" value="Cadherin-like_sf"/>
</dbReference>
<dbReference type="InterPro" id="IPR050174">
    <property type="entry name" value="Protocadherin/Cadherin-CA"/>
</dbReference>
<evidence type="ECO:0000256" key="12">
    <source>
        <dbReference type="PROSITE-ProRule" id="PRU00043"/>
    </source>
</evidence>
<keyword evidence="17" id="KW-1185">Reference proteome</keyword>
<keyword evidence="9 13" id="KW-1133">Transmembrane helix</keyword>
<keyword evidence="3" id="KW-1003">Cell membrane</keyword>
<evidence type="ECO:0000256" key="10">
    <source>
        <dbReference type="ARBA" id="ARBA00023136"/>
    </source>
</evidence>
<dbReference type="Pfam" id="PF08266">
    <property type="entry name" value="Cadherin_2"/>
    <property type="match status" value="1"/>
</dbReference>
<feature type="domain" description="Cadherin" evidence="15">
    <location>
        <begin position="237"/>
        <end position="341"/>
    </location>
</feature>
<dbReference type="SMART" id="SM00112">
    <property type="entry name" value="CA"/>
    <property type="match status" value="6"/>
</dbReference>
<dbReference type="FunFam" id="2.60.40.60:FF:000004">
    <property type="entry name" value="Protocadherin 1 gamma 2"/>
    <property type="match status" value="1"/>
</dbReference>